<evidence type="ECO:0000259" key="3">
    <source>
        <dbReference type="PROSITE" id="PS50076"/>
    </source>
</evidence>
<evidence type="ECO:0000313" key="4">
    <source>
        <dbReference type="EMBL" id="PPR00517.1"/>
    </source>
</evidence>
<dbReference type="Pfam" id="PF00226">
    <property type="entry name" value="DnaJ"/>
    <property type="match status" value="1"/>
</dbReference>
<protein>
    <recommendedName>
        <fullName evidence="3">J domain-containing protein</fullName>
    </recommendedName>
</protein>
<dbReference type="PROSITE" id="PS50076">
    <property type="entry name" value="DNAJ_2"/>
    <property type="match status" value="1"/>
</dbReference>
<dbReference type="STRING" id="231916.A0A409YBX4"/>
<evidence type="ECO:0000256" key="1">
    <source>
        <dbReference type="SAM" id="Coils"/>
    </source>
</evidence>
<dbReference type="InterPro" id="IPR050817">
    <property type="entry name" value="DjlA_DnaK_co-chaperone"/>
</dbReference>
<dbReference type="PANTHER" id="PTHR24074">
    <property type="entry name" value="CO-CHAPERONE PROTEIN DJLA"/>
    <property type="match status" value="1"/>
</dbReference>
<name>A0A409YBX4_9AGAR</name>
<organism evidence="4 5">
    <name type="scientific">Gymnopilus dilepis</name>
    <dbReference type="NCBI Taxonomy" id="231916"/>
    <lineage>
        <taxon>Eukaryota</taxon>
        <taxon>Fungi</taxon>
        <taxon>Dikarya</taxon>
        <taxon>Basidiomycota</taxon>
        <taxon>Agaricomycotina</taxon>
        <taxon>Agaricomycetes</taxon>
        <taxon>Agaricomycetidae</taxon>
        <taxon>Agaricales</taxon>
        <taxon>Agaricineae</taxon>
        <taxon>Hymenogastraceae</taxon>
        <taxon>Gymnopilus</taxon>
    </lineage>
</organism>
<feature type="coiled-coil region" evidence="1">
    <location>
        <begin position="113"/>
        <end position="158"/>
    </location>
</feature>
<dbReference type="CDD" id="cd06257">
    <property type="entry name" value="DnaJ"/>
    <property type="match status" value="1"/>
</dbReference>
<dbReference type="InterPro" id="IPR036869">
    <property type="entry name" value="J_dom_sf"/>
</dbReference>
<feature type="region of interest" description="Disordered" evidence="2">
    <location>
        <begin position="21"/>
        <end position="48"/>
    </location>
</feature>
<keyword evidence="5" id="KW-1185">Reference proteome</keyword>
<dbReference type="OrthoDB" id="442087at2759"/>
<dbReference type="SMART" id="SM00271">
    <property type="entry name" value="DnaJ"/>
    <property type="match status" value="1"/>
</dbReference>
<dbReference type="Gene3D" id="1.10.287.110">
    <property type="entry name" value="DnaJ domain"/>
    <property type="match status" value="1"/>
</dbReference>
<dbReference type="InterPro" id="IPR001623">
    <property type="entry name" value="DnaJ_domain"/>
</dbReference>
<evidence type="ECO:0000256" key="2">
    <source>
        <dbReference type="SAM" id="MobiDB-lite"/>
    </source>
</evidence>
<dbReference type="InParanoid" id="A0A409YBX4"/>
<proteinExistence type="predicted"/>
<evidence type="ECO:0000313" key="5">
    <source>
        <dbReference type="Proteomes" id="UP000284706"/>
    </source>
</evidence>
<accession>A0A409YBX4</accession>
<comment type="caution">
    <text evidence="4">The sequence shown here is derived from an EMBL/GenBank/DDBJ whole genome shotgun (WGS) entry which is preliminary data.</text>
</comment>
<reference evidence="4 5" key="1">
    <citation type="journal article" date="2018" name="Evol. Lett.">
        <title>Horizontal gene cluster transfer increased hallucinogenic mushroom diversity.</title>
        <authorList>
            <person name="Reynolds H.T."/>
            <person name="Vijayakumar V."/>
            <person name="Gluck-Thaler E."/>
            <person name="Korotkin H.B."/>
            <person name="Matheny P.B."/>
            <person name="Slot J.C."/>
        </authorList>
    </citation>
    <scope>NUCLEOTIDE SEQUENCE [LARGE SCALE GENOMIC DNA]</scope>
    <source>
        <strain evidence="4 5">SRW20</strain>
    </source>
</reference>
<dbReference type="SUPFAM" id="SSF46565">
    <property type="entry name" value="Chaperone J-domain"/>
    <property type="match status" value="1"/>
</dbReference>
<feature type="domain" description="J" evidence="3">
    <location>
        <begin position="8"/>
        <end position="75"/>
    </location>
</feature>
<dbReference type="Proteomes" id="UP000284706">
    <property type="component" value="Unassembled WGS sequence"/>
</dbReference>
<dbReference type="EMBL" id="NHYE01001003">
    <property type="protein sequence ID" value="PPR00517.1"/>
    <property type="molecule type" value="Genomic_DNA"/>
</dbReference>
<keyword evidence="1" id="KW-0175">Coiled coil</keyword>
<gene>
    <name evidence="4" type="ORF">CVT26_009903</name>
</gene>
<sequence>MPEVLFKNFYDALGIGRDASADEGKKRALETHPDKLDPAASEKEKQKAERDFHRVHEAFEVLGDPIKRKACLAYDIRINARKDSSLISEEAKRRIQERKEWSQRQREESLKRIAEVNKHVQEVDKQLERERRAKEEALAKMKKDAELLAQMLKEMHQANPEFAARREAALQRKAEREALFKRTHQAVRSTS</sequence>
<dbReference type="PRINTS" id="PR00625">
    <property type="entry name" value="JDOMAIN"/>
</dbReference>
<dbReference type="AlphaFoldDB" id="A0A409YBX4"/>